<name>A0A9W8HN44_9FUNG</name>
<evidence type="ECO:0000259" key="2">
    <source>
        <dbReference type="Pfam" id="PF08303"/>
    </source>
</evidence>
<keyword evidence="4" id="KW-0436">Ligase</keyword>
<feature type="non-terminal residue" evidence="4">
    <location>
        <position position="1"/>
    </location>
</feature>
<dbReference type="EMBL" id="JANBUO010002584">
    <property type="protein sequence ID" value="KAJ2794301.1"/>
    <property type="molecule type" value="Genomic_DNA"/>
</dbReference>
<dbReference type="Pfam" id="PF09511">
    <property type="entry name" value="RNA_lig_T4_1"/>
    <property type="match status" value="1"/>
</dbReference>
<evidence type="ECO:0000259" key="3">
    <source>
        <dbReference type="Pfam" id="PF09511"/>
    </source>
</evidence>
<dbReference type="PANTHER" id="PTHR32004:SF1">
    <property type="entry name" value="TRNA LIGASE"/>
    <property type="match status" value="1"/>
</dbReference>
<dbReference type="GO" id="GO:0006388">
    <property type="term" value="P:tRNA splicing, via endonucleolytic cleavage and ligation"/>
    <property type="evidence" value="ECO:0007669"/>
    <property type="project" value="InterPro"/>
</dbReference>
<accession>A0A9W8HN44</accession>
<dbReference type="GO" id="GO:0005524">
    <property type="term" value="F:ATP binding"/>
    <property type="evidence" value="ECO:0007669"/>
    <property type="project" value="InterPro"/>
</dbReference>
<dbReference type="InterPro" id="IPR015966">
    <property type="entry name" value="tRNA_lig_kin_fungi"/>
</dbReference>
<comment type="caution">
    <text evidence="4">The sequence shown here is derived from an EMBL/GenBank/DDBJ whole genome shotgun (WGS) entry which is preliminary data.</text>
</comment>
<dbReference type="Pfam" id="PF08303">
    <property type="entry name" value="tRNA_lig_kinase"/>
    <property type="match status" value="1"/>
</dbReference>
<evidence type="ECO:0000259" key="1">
    <source>
        <dbReference type="Pfam" id="PF08302"/>
    </source>
</evidence>
<dbReference type="Pfam" id="PF08302">
    <property type="entry name" value="tRNA_lig_CPD"/>
    <property type="match status" value="1"/>
</dbReference>
<reference evidence="4" key="1">
    <citation type="submission" date="2022-07" db="EMBL/GenBank/DDBJ databases">
        <title>Phylogenomic reconstructions and comparative analyses of Kickxellomycotina fungi.</title>
        <authorList>
            <person name="Reynolds N.K."/>
            <person name="Stajich J.E."/>
            <person name="Barry K."/>
            <person name="Grigoriev I.V."/>
            <person name="Crous P."/>
            <person name="Smith M.E."/>
        </authorList>
    </citation>
    <scope>NUCLEOTIDE SEQUENCE</scope>
    <source>
        <strain evidence="4">NRRL 1565</strain>
    </source>
</reference>
<feature type="domain" description="tRNA ligase kinase" evidence="2">
    <location>
        <begin position="285"/>
        <end position="441"/>
    </location>
</feature>
<feature type="domain" description="T4 RNA ligase 1-like N-terminal" evidence="3">
    <location>
        <begin position="1"/>
        <end position="201"/>
    </location>
</feature>
<feature type="domain" description="tRNA ligase phosphodiesterase" evidence="1">
    <location>
        <begin position="446"/>
        <end position="640"/>
    </location>
</feature>
<dbReference type="InterPro" id="IPR015965">
    <property type="entry name" value="tRNA_lig_PDEase"/>
</dbReference>
<proteinExistence type="predicted"/>
<evidence type="ECO:0000313" key="5">
    <source>
        <dbReference type="Proteomes" id="UP001140094"/>
    </source>
</evidence>
<feature type="non-terminal residue" evidence="4">
    <location>
        <position position="645"/>
    </location>
</feature>
<dbReference type="Proteomes" id="UP001140094">
    <property type="component" value="Unassembled WGS sequence"/>
</dbReference>
<organism evidence="4 5">
    <name type="scientific">Coemansia guatemalensis</name>
    <dbReference type="NCBI Taxonomy" id="2761395"/>
    <lineage>
        <taxon>Eukaryota</taxon>
        <taxon>Fungi</taxon>
        <taxon>Fungi incertae sedis</taxon>
        <taxon>Zoopagomycota</taxon>
        <taxon>Kickxellomycotina</taxon>
        <taxon>Kickxellomycetes</taxon>
        <taxon>Kickxellales</taxon>
        <taxon>Kickxellaceae</taxon>
        <taxon>Coemansia</taxon>
    </lineage>
</organism>
<dbReference type="GO" id="GO:0003972">
    <property type="term" value="F:RNA ligase (ATP) activity"/>
    <property type="evidence" value="ECO:0007669"/>
    <property type="project" value="UniProtKB-EC"/>
</dbReference>
<dbReference type="InterPro" id="IPR027417">
    <property type="entry name" value="P-loop_NTPase"/>
</dbReference>
<dbReference type="SUPFAM" id="SSF52540">
    <property type="entry name" value="P-loop containing nucleoside triphosphate hydrolases"/>
    <property type="match status" value="1"/>
</dbReference>
<dbReference type="PANTHER" id="PTHR32004">
    <property type="entry name" value="TRNA LIGASE"/>
    <property type="match status" value="1"/>
</dbReference>
<dbReference type="InterPro" id="IPR019039">
    <property type="entry name" value="T4-Rnl1-like_N"/>
</dbReference>
<dbReference type="AlphaFoldDB" id="A0A9W8HN44"/>
<keyword evidence="5" id="KW-1185">Reference proteome</keyword>
<gene>
    <name evidence="4" type="primary">trl1_2</name>
    <name evidence="4" type="ORF">H4R20_006273</name>
</gene>
<dbReference type="EC" id="6.5.1.3" evidence="4"/>
<sequence length="645" mass="73332">FFNVNEVSQTKWPWIEENTHGPYELTVKENGCLILAASLDGGKTLLVTSKHAVNVPHAETGMKWMQQHLNEANKTPEELAAFLHENNATAVFELCDDSFEEHILEYPERMRGLYLHGINRNAVELDTWPSADVTKVAERFGFRITEFFTFDSVDEGRTFADKVRNDHMLDGRAIEGFVVRCQLNGSDKPFMFKIKYDEPYLMFREWREMTKRIIGDKPYRATYPLSKRYATWVKGQVRDNPEDFVDYNKNKGIIAARKRFLEYYKSHGGNEAEVYQQGSAGTKVLLLPIATICCGKTTIALALSKLFGFGHVQNDDMPKNNRRNRFHTAILNQFDDHSFVFADRNNHFLEQRQTLTTAIRKELVNCRVVCIYWSHEGIPKKDIFKMATDRMAGRGENHQTLTPELAPNFAQIIRDFQKDFQPLDLESSDDSLIEDVIELNPMDDAKVNLQKVVDKLCDMFPDMLRRPSDAEVSEALESASAYVPSVRQSLGGISWQKPAFFGLIPVGVDIKQWLAQLLDTNSGEDWDICKEMLAIGHHDRPPHITLVHTASTKGDSRAKMIYKSYMKLPNSNAISDRITARCQADYIVCNGSSMALRIKSMIVKDNKLFPPSVVRRSATLDDGEASLVSFNAVPHITLSIGKGIK</sequence>
<dbReference type="GO" id="GO:0005634">
    <property type="term" value="C:nucleus"/>
    <property type="evidence" value="ECO:0007669"/>
    <property type="project" value="TreeGrafter"/>
</dbReference>
<protein>
    <submittedName>
        <fullName evidence="4">tRNA ligase</fullName>
        <ecNumber evidence="4">6.5.1.3</ecNumber>
    </submittedName>
</protein>
<dbReference type="Gene3D" id="3.40.50.300">
    <property type="entry name" value="P-loop containing nucleotide triphosphate hydrolases"/>
    <property type="match status" value="1"/>
</dbReference>
<evidence type="ECO:0000313" key="4">
    <source>
        <dbReference type="EMBL" id="KAJ2794301.1"/>
    </source>
</evidence>
<dbReference type="OrthoDB" id="276239at2759"/>